<dbReference type="AlphaFoldDB" id="H2CCE4"/>
<reference evidence="2 3" key="1">
    <citation type="submission" date="2011-10" db="EMBL/GenBank/DDBJ databases">
        <title>The Improved High-Quality Draft genome of Leptonema illini DSM 21528.</title>
        <authorList>
            <consortium name="US DOE Joint Genome Institute (JGI-PGF)"/>
            <person name="Lucas S."/>
            <person name="Copeland A."/>
            <person name="Lapidus A."/>
            <person name="Glavina del Rio T."/>
            <person name="Dalin E."/>
            <person name="Tice H."/>
            <person name="Bruce D."/>
            <person name="Goodwin L."/>
            <person name="Pitluck S."/>
            <person name="Peters L."/>
            <person name="Mikhailova N."/>
            <person name="Held B."/>
            <person name="Kyrpides N."/>
            <person name="Mavromatis K."/>
            <person name="Ivanova N."/>
            <person name="Markowitz V."/>
            <person name="Cheng J.-F."/>
            <person name="Hugenholtz P."/>
            <person name="Woyke T."/>
            <person name="Wu D."/>
            <person name="Gronow S."/>
            <person name="Wellnitz S."/>
            <person name="Brambilla E.-M."/>
            <person name="Klenk H.-P."/>
            <person name="Eisen J.A."/>
        </authorList>
    </citation>
    <scope>NUCLEOTIDE SEQUENCE [LARGE SCALE GENOMIC DNA]</scope>
    <source>
        <strain evidence="2 3">DSM 21528</strain>
    </source>
</reference>
<organism evidence="2 3">
    <name type="scientific">Leptonema illini DSM 21528</name>
    <dbReference type="NCBI Taxonomy" id="929563"/>
    <lineage>
        <taxon>Bacteria</taxon>
        <taxon>Pseudomonadati</taxon>
        <taxon>Spirochaetota</taxon>
        <taxon>Spirochaetia</taxon>
        <taxon>Leptospirales</taxon>
        <taxon>Leptospiraceae</taxon>
        <taxon>Leptonema</taxon>
    </lineage>
</organism>
<dbReference type="InterPro" id="IPR000305">
    <property type="entry name" value="GIY-YIG_endonuc"/>
</dbReference>
<dbReference type="PROSITE" id="PS50164">
    <property type="entry name" value="GIY_YIG"/>
    <property type="match status" value="1"/>
</dbReference>
<evidence type="ECO:0000313" key="2">
    <source>
        <dbReference type="EMBL" id="EHQ06401.1"/>
    </source>
</evidence>
<proteinExistence type="predicted"/>
<dbReference type="HOGENOM" id="CLU_975905_0_0_12"/>
<evidence type="ECO:0000259" key="1">
    <source>
        <dbReference type="PROSITE" id="PS50164"/>
    </source>
</evidence>
<evidence type="ECO:0000313" key="3">
    <source>
        <dbReference type="Proteomes" id="UP000005737"/>
    </source>
</evidence>
<accession>H2CCE4</accession>
<dbReference type="SUPFAM" id="SSF47413">
    <property type="entry name" value="lambda repressor-like DNA-binding domains"/>
    <property type="match status" value="1"/>
</dbReference>
<dbReference type="Gene3D" id="3.40.1440.10">
    <property type="entry name" value="GIY-YIG endonuclease"/>
    <property type="match status" value="1"/>
</dbReference>
<name>H2CCE4_9LEPT</name>
<dbReference type="Proteomes" id="UP000005737">
    <property type="component" value="Unassembled WGS sequence"/>
</dbReference>
<feature type="domain" description="GIY-YIG" evidence="1">
    <location>
        <begin position="192"/>
        <end position="276"/>
    </location>
</feature>
<dbReference type="GO" id="GO:0003677">
    <property type="term" value="F:DNA binding"/>
    <property type="evidence" value="ECO:0007669"/>
    <property type="project" value="InterPro"/>
</dbReference>
<dbReference type="SMART" id="SM00465">
    <property type="entry name" value="GIYc"/>
    <property type="match status" value="1"/>
</dbReference>
<dbReference type="EMBL" id="JH597773">
    <property type="protein sequence ID" value="EHQ06401.1"/>
    <property type="molecule type" value="Genomic_DNA"/>
</dbReference>
<dbReference type="InterPro" id="IPR010982">
    <property type="entry name" value="Lambda_DNA-bd_dom_sf"/>
</dbReference>
<dbReference type="InterPro" id="IPR035901">
    <property type="entry name" value="GIY-YIG_endonuc_sf"/>
</dbReference>
<protein>
    <submittedName>
        <fullName evidence="2">Excinuclease ABC C subunit domain protein</fullName>
    </submittedName>
</protein>
<gene>
    <name evidence="2" type="ORF">Lepil_1717</name>
</gene>
<dbReference type="Gene3D" id="1.10.260.40">
    <property type="entry name" value="lambda repressor-like DNA-binding domains"/>
    <property type="match status" value="1"/>
</dbReference>
<keyword evidence="3" id="KW-1185">Reference proteome</keyword>
<sequence>MAIQLRTQVAEMINTLQENGWSQANIAEELGVSQAYVSLLKYKRIQTSLIIANSIIERLQSIFSQYEITTAENEDEISESESGDDNAEDIGTFSDWLNAQIVQNSWKPNQIADASGVSLITIRFILSGRTSNPQSATRGKIEKGIQSLLSLNPQSEGVVQDVQVESTAPVAPEDEIIAGIPFLRDEIERAPNKKGVYAIHDRRGYPVYVGKGNIRTRLLKHAEHRAFLDSRVANNFSYIVLQKSDTVEDIADANREALRLEKLIVKFCGNTILLNKQLVEDLSDE</sequence>